<comment type="caution">
    <text evidence="1">The sequence shown here is derived from an EMBL/GenBank/DDBJ whole genome shotgun (WGS) entry which is preliminary data.</text>
</comment>
<gene>
    <name evidence="1" type="ORF">DPMN_063517</name>
</gene>
<organism evidence="1 2">
    <name type="scientific">Dreissena polymorpha</name>
    <name type="common">Zebra mussel</name>
    <name type="synonym">Mytilus polymorpha</name>
    <dbReference type="NCBI Taxonomy" id="45954"/>
    <lineage>
        <taxon>Eukaryota</taxon>
        <taxon>Metazoa</taxon>
        <taxon>Spiralia</taxon>
        <taxon>Lophotrochozoa</taxon>
        <taxon>Mollusca</taxon>
        <taxon>Bivalvia</taxon>
        <taxon>Autobranchia</taxon>
        <taxon>Heteroconchia</taxon>
        <taxon>Euheterodonta</taxon>
        <taxon>Imparidentia</taxon>
        <taxon>Neoheterodontei</taxon>
        <taxon>Myida</taxon>
        <taxon>Dreissenoidea</taxon>
        <taxon>Dreissenidae</taxon>
        <taxon>Dreissena</taxon>
    </lineage>
</organism>
<evidence type="ECO:0000313" key="2">
    <source>
        <dbReference type="Proteomes" id="UP000828390"/>
    </source>
</evidence>
<evidence type="ECO:0000313" key="1">
    <source>
        <dbReference type="EMBL" id="KAH3720617.1"/>
    </source>
</evidence>
<proteinExistence type="predicted"/>
<dbReference type="Proteomes" id="UP000828390">
    <property type="component" value="Unassembled WGS sequence"/>
</dbReference>
<reference evidence="1" key="2">
    <citation type="submission" date="2020-11" db="EMBL/GenBank/DDBJ databases">
        <authorList>
            <person name="McCartney M.A."/>
            <person name="Auch B."/>
            <person name="Kono T."/>
            <person name="Mallez S."/>
            <person name="Becker A."/>
            <person name="Gohl D.M."/>
            <person name="Silverstein K.A.T."/>
            <person name="Koren S."/>
            <person name="Bechman K.B."/>
            <person name="Herman A."/>
            <person name="Abrahante J.E."/>
            <person name="Garbe J."/>
        </authorList>
    </citation>
    <scope>NUCLEOTIDE SEQUENCE</scope>
    <source>
        <strain evidence="1">Duluth1</strain>
        <tissue evidence="1">Whole animal</tissue>
    </source>
</reference>
<dbReference type="EMBL" id="JAIWYP010000013">
    <property type="protein sequence ID" value="KAH3720617.1"/>
    <property type="molecule type" value="Genomic_DNA"/>
</dbReference>
<dbReference type="AlphaFoldDB" id="A0A9D4HJ69"/>
<keyword evidence="2" id="KW-1185">Reference proteome</keyword>
<protein>
    <submittedName>
        <fullName evidence="1">Uncharacterized protein</fullName>
    </submittedName>
</protein>
<sequence>MIRRMMRRLIWVYAVCLKELYPPRVVRHTVERQQSTPHTTTACRWTLCRHPTPLPGDSQTICNGTKIVWVPVGQSQTVCGGFRTSPRLSGYLQKTSRESATVSESLKDRRGTCRRLPDSVRWCQSPRAAVHLQDTPR</sequence>
<reference evidence="1" key="1">
    <citation type="journal article" date="2019" name="bioRxiv">
        <title>The Genome of the Zebra Mussel, Dreissena polymorpha: A Resource for Invasive Species Research.</title>
        <authorList>
            <person name="McCartney M.A."/>
            <person name="Auch B."/>
            <person name="Kono T."/>
            <person name="Mallez S."/>
            <person name="Zhang Y."/>
            <person name="Obille A."/>
            <person name="Becker A."/>
            <person name="Abrahante J.E."/>
            <person name="Garbe J."/>
            <person name="Badalamenti J.P."/>
            <person name="Herman A."/>
            <person name="Mangelson H."/>
            <person name="Liachko I."/>
            <person name="Sullivan S."/>
            <person name="Sone E.D."/>
            <person name="Koren S."/>
            <person name="Silverstein K.A.T."/>
            <person name="Beckman K.B."/>
            <person name="Gohl D.M."/>
        </authorList>
    </citation>
    <scope>NUCLEOTIDE SEQUENCE</scope>
    <source>
        <strain evidence="1">Duluth1</strain>
        <tissue evidence="1">Whole animal</tissue>
    </source>
</reference>
<accession>A0A9D4HJ69</accession>
<name>A0A9D4HJ69_DREPO</name>